<name>A0AAV7JM00_9METZ</name>
<dbReference type="PROSITE" id="PS51808">
    <property type="entry name" value="CHCH"/>
    <property type="match status" value="1"/>
</dbReference>
<proteinExistence type="inferred from homology"/>
<keyword evidence="2" id="KW-1015">Disulfide bond</keyword>
<dbReference type="AlphaFoldDB" id="A0AAV7JM00"/>
<dbReference type="GO" id="GO:0005739">
    <property type="term" value="C:mitochondrion"/>
    <property type="evidence" value="ECO:0007669"/>
    <property type="project" value="UniProtKB-SubCell"/>
</dbReference>
<dbReference type="PANTHER" id="PTHR22977:SF5">
    <property type="entry name" value="COX ASSEMBLY MITOCHONDRIAL PROTEIN HOMOLOG"/>
    <property type="match status" value="1"/>
</dbReference>
<evidence type="ECO:0000256" key="1">
    <source>
        <dbReference type="ARBA" id="ARBA00007347"/>
    </source>
</evidence>
<dbReference type="EMBL" id="JAKMXF010000318">
    <property type="protein sequence ID" value="KAI6649718.1"/>
    <property type="molecule type" value="Genomic_DNA"/>
</dbReference>
<keyword evidence="3" id="KW-0496">Mitochondrion</keyword>
<dbReference type="PANTHER" id="PTHR22977">
    <property type="entry name" value="COX ASSEMBLY MITOCHONDRIAL PROTEIN"/>
    <property type="match status" value="1"/>
</dbReference>
<evidence type="ECO:0000313" key="5">
    <source>
        <dbReference type="Proteomes" id="UP001165289"/>
    </source>
</evidence>
<evidence type="ECO:0000256" key="2">
    <source>
        <dbReference type="ARBA" id="ARBA00023157"/>
    </source>
</evidence>
<sequence>MSNVYMPDNEDMRRIERDVLVPKKMRAYARSRCADELKEFEKCCKGRTVSMVFVCRAQNSAMQNCLLRYFNEDGLRERCTREYLDERKQYRNSEGYKKNYQNQNSEI</sequence>
<dbReference type="InterPro" id="IPR013892">
    <property type="entry name" value="Cyt_c_biogenesis_Cmc1-like"/>
</dbReference>
<reference evidence="4 5" key="1">
    <citation type="journal article" date="2023" name="BMC Biol.">
        <title>The compact genome of the sponge Oopsacas minuta (Hexactinellida) is lacking key metazoan core genes.</title>
        <authorList>
            <person name="Santini S."/>
            <person name="Schenkelaars Q."/>
            <person name="Jourda C."/>
            <person name="Duchesne M."/>
            <person name="Belahbib H."/>
            <person name="Rocher C."/>
            <person name="Selva M."/>
            <person name="Riesgo A."/>
            <person name="Vervoort M."/>
            <person name="Leys S.P."/>
            <person name="Kodjabachian L."/>
            <person name="Le Bivic A."/>
            <person name="Borchiellini C."/>
            <person name="Claverie J.M."/>
            <person name="Renard E."/>
        </authorList>
    </citation>
    <scope>NUCLEOTIDE SEQUENCE [LARGE SCALE GENOMIC DNA]</scope>
    <source>
        <strain evidence="4">SPO-2</strain>
    </source>
</reference>
<dbReference type="Pfam" id="PF08583">
    <property type="entry name" value="Cmc1"/>
    <property type="match status" value="1"/>
</dbReference>
<protein>
    <recommendedName>
        <fullName evidence="3">COX assembly mitochondrial protein</fullName>
    </recommendedName>
</protein>
<evidence type="ECO:0000256" key="3">
    <source>
        <dbReference type="RuleBase" id="RU364104"/>
    </source>
</evidence>
<organism evidence="4 5">
    <name type="scientific">Oopsacas minuta</name>
    <dbReference type="NCBI Taxonomy" id="111878"/>
    <lineage>
        <taxon>Eukaryota</taxon>
        <taxon>Metazoa</taxon>
        <taxon>Porifera</taxon>
        <taxon>Hexactinellida</taxon>
        <taxon>Hexasterophora</taxon>
        <taxon>Lyssacinosida</taxon>
        <taxon>Leucopsacidae</taxon>
        <taxon>Oopsacas</taxon>
    </lineage>
</organism>
<keyword evidence="5" id="KW-1185">Reference proteome</keyword>
<comment type="subcellular location">
    <subcellularLocation>
        <location evidence="3">Mitochondrion</location>
    </subcellularLocation>
</comment>
<comment type="similarity">
    <text evidence="1 3">Belongs to the CMC family.</text>
</comment>
<gene>
    <name evidence="4" type="ORF">LOD99_6508</name>
</gene>
<evidence type="ECO:0000313" key="4">
    <source>
        <dbReference type="EMBL" id="KAI6649718.1"/>
    </source>
</evidence>
<dbReference type="Proteomes" id="UP001165289">
    <property type="component" value="Unassembled WGS sequence"/>
</dbReference>
<accession>A0AAV7JM00</accession>
<comment type="caution">
    <text evidence="4">The sequence shown here is derived from an EMBL/GenBank/DDBJ whole genome shotgun (WGS) entry which is preliminary data.</text>
</comment>